<sequence length="417" mass="47961">MSRIISIPELCSVSQWKFKAEGNANIILAYVGEDEKFLRTVLRLRKSVCNHTEVVKDKDANDDVEKEAKSTQLFASLYATDVIKPLLGEYVGESLLVEVQPKFLKEIADSIHSLRSTKRLRKNIDFTQRYAILTSDHTRFSSSSNPSLSIELKPKWIFLPTSPHISPENTQKLRTCRFCMHQHYKRLNKIDKDPSVVTGYCPLDFFSLVDERLRRSIDELFKVPSNVLKLFMQGEQLQIEKYYMAQQSELSDPTIEEWKVVVDGYKRRIKDPKASVENVDSAQIRQRIYEFLISTTLKDCSIILTFKKKAKDEVTDLSGALFSPEISKDLSIAFPAQSTKNICSKGSNKNIEISNHTKNLKASCDQNGTHEVLLDYKIYVIDLDPKYISNIPHYYELDSEIVKSYVKNCKVKRTCME</sequence>
<keyword evidence="2" id="KW-1185">Reference proteome</keyword>
<reference evidence="1" key="1">
    <citation type="submission" date="2021-06" db="EMBL/GenBank/DDBJ databases">
        <authorList>
            <person name="Kallberg Y."/>
            <person name="Tangrot J."/>
            <person name="Rosling A."/>
        </authorList>
    </citation>
    <scope>NUCLEOTIDE SEQUENCE</scope>
    <source>
        <strain evidence="1">CL356</strain>
    </source>
</reference>
<gene>
    <name evidence="1" type="ORF">ACOLOM_LOCUS226</name>
</gene>
<dbReference type="Proteomes" id="UP000789525">
    <property type="component" value="Unassembled WGS sequence"/>
</dbReference>
<accession>A0ACA9JXI4</accession>
<organism evidence="1 2">
    <name type="scientific">Acaulospora colombiana</name>
    <dbReference type="NCBI Taxonomy" id="27376"/>
    <lineage>
        <taxon>Eukaryota</taxon>
        <taxon>Fungi</taxon>
        <taxon>Fungi incertae sedis</taxon>
        <taxon>Mucoromycota</taxon>
        <taxon>Glomeromycotina</taxon>
        <taxon>Glomeromycetes</taxon>
        <taxon>Diversisporales</taxon>
        <taxon>Acaulosporaceae</taxon>
        <taxon>Acaulospora</taxon>
    </lineage>
</organism>
<comment type="caution">
    <text evidence="1">The sequence shown here is derived from an EMBL/GenBank/DDBJ whole genome shotgun (WGS) entry which is preliminary data.</text>
</comment>
<proteinExistence type="predicted"/>
<dbReference type="EMBL" id="CAJVPT010000225">
    <property type="protein sequence ID" value="CAG8440995.1"/>
    <property type="molecule type" value="Genomic_DNA"/>
</dbReference>
<protein>
    <submittedName>
        <fullName evidence="1">12752_t:CDS:1</fullName>
    </submittedName>
</protein>
<evidence type="ECO:0000313" key="2">
    <source>
        <dbReference type="Proteomes" id="UP000789525"/>
    </source>
</evidence>
<evidence type="ECO:0000313" key="1">
    <source>
        <dbReference type="EMBL" id="CAG8440995.1"/>
    </source>
</evidence>
<name>A0ACA9JXI4_9GLOM</name>